<organism evidence="1">
    <name type="scientific">Arundo donax</name>
    <name type="common">Giant reed</name>
    <name type="synonym">Donax arundinaceus</name>
    <dbReference type="NCBI Taxonomy" id="35708"/>
    <lineage>
        <taxon>Eukaryota</taxon>
        <taxon>Viridiplantae</taxon>
        <taxon>Streptophyta</taxon>
        <taxon>Embryophyta</taxon>
        <taxon>Tracheophyta</taxon>
        <taxon>Spermatophyta</taxon>
        <taxon>Magnoliopsida</taxon>
        <taxon>Liliopsida</taxon>
        <taxon>Poales</taxon>
        <taxon>Poaceae</taxon>
        <taxon>PACMAD clade</taxon>
        <taxon>Arundinoideae</taxon>
        <taxon>Arundineae</taxon>
        <taxon>Arundo</taxon>
    </lineage>
</organism>
<sequence>MMCVVPVSGRARSALAYGAVTVDTALHGVRTPAQAVPSRVYAAIIYAYVP</sequence>
<accession>A0A0A9BGJ8</accession>
<evidence type="ECO:0000313" key="1">
    <source>
        <dbReference type="EMBL" id="JAD63069.1"/>
    </source>
</evidence>
<reference evidence="1" key="1">
    <citation type="submission" date="2014-09" db="EMBL/GenBank/DDBJ databases">
        <authorList>
            <person name="Magalhaes I.L.F."/>
            <person name="Oliveira U."/>
            <person name="Santos F.R."/>
            <person name="Vidigal T.H.D.A."/>
            <person name="Brescovit A.D."/>
            <person name="Santos A.J."/>
        </authorList>
    </citation>
    <scope>NUCLEOTIDE SEQUENCE</scope>
    <source>
        <tissue evidence="1">Shoot tissue taken approximately 20 cm above the soil surface</tissue>
    </source>
</reference>
<proteinExistence type="predicted"/>
<reference evidence="1" key="2">
    <citation type="journal article" date="2015" name="Data Brief">
        <title>Shoot transcriptome of the giant reed, Arundo donax.</title>
        <authorList>
            <person name="Barrero R.A."/>
            <person name="Guerrero F.D."/>
            <person name="Moolhuijzen P."/>
            <person name="Goolsby J.A."/>
            <person name="Tidwell J."/>
            <person name="Bellgard S.E."/>
            <person name="Bellgard M.I."/>
        </authorList>
    </citation>
    <scope>NUCLEOTIDE SEQUENCE</scope>
    <source>
        <tissue evidence="1">Shoot tissue taken approximately 20 cm above the soil surface</tissue>
    </source>
</reference>
<dbReference type="AlphaFoldDB" id="A0A0A9BGJ8"/>
<dbReference type="EMBL" id="GBRH01234826">
    <property type="protein sequence ID" value="JAD63069.1"/>
    <property type="molecule type" value="Transcribed_RNA"/>
</dbReference>
<name>A0A0A9BGJ8_ARUDO</name>
<protein>
    <submittedName>
        <fullName evidence="1">Uncharacterized protein</fullName>
    </submittedName>
</protein>